<evidence type="ECO:0000313" key="3">
    <source>
        <dbReference type="Proteomes" id="UP000244004"/>
    </source>
</evidence>
<dbReference type="AlphaFoldDB" id="A0A855VER5"/>
<accession>A0A855VER5</accession>
<reference evidence="2 3" key="1">
    <citation type="submission" date="2018-01" db="EMBL/GenBank/DDBJ databases">
        <title>Geographic spread and resistance mechanisms of dominant carbapenem-resistant Enterobacter cloacae complex clones ST171 and ST78.</title>
        <authorList>
            <person name="Gomez-Simmonds A."/>
            <person name="Annavajhala M.K."/>
            <person name="Wang Z."/>
            <person name="Macesic N."/>
            <person name="Hu Y."/>
            <person name="Giddins M.J."/>
            <person name="O'Malley A."/>
            <person name="Toussaint N.C."/>
            <person name="Whittier S."/>
            <person name="Torres V.J."/>
            <person name="Uhlemann A.-C."/>
        </authorList>
    </citation>
    <scope>NUCLEOTIDE SEQUENCE [LARGE SCALE GENOMIC DNA]</scope>
    <source>
        <strain evidence="2 3">78</strain>
    </source>
</reference>
<proteinExistence type="predicted"/>
<feature type="transmembrane region" description="Helical" evidence="1">
    <location>
        <begin position="46"/>
        <end position="68"/>
    </location>
</feature>
<evidence type="ECO:0000256" key="1">
    <source>
        <dbReference type="SAM" id="Phobius"/>
    </source>
</evidence>
<evidence type="ECO:0000313" key="2">
    <source>
        <dbReference type="EMBL" id="PTX87625.1"/>
    </source>
</evidence>
<keyword evidence="1" id="KW-0812">Transmembrane</keyword>
<dbReference type="EMBL" id="PNXT01000001">
    <property type="protein sequence ID" value="PTX87625.1"/>
    <property type="molecule type" value="Genomic_DNA"/>
</dbReference>
<gene>
    <name evidence="2" type="ORF">C1O12_04125</name>
</gene>
<name>A0A855VER5_9ENTR</name>
<organism evidence="2 3">
    <name type="scientific">Enterobacter hormaechei</name>
    <dbReference type="NCBI Taxonomy" id="158836"/>
    <lineage>
        <taxon>Bacteria</taxon>
        <taxon>Pseudomonadati</taxon>
        <taxon>Pseudomonadota</taxon>
        <taxon>Gammaproteobacteria</taxon>
        <taxon>Enterobacterales</taxon>
        <taxon>Enterobacteriaceae</taxon>
        <taxon>Enterobacter</taxon>
        <taxon>Enterobacter cloacae complex</taxon>
    </lineage>
</organism>
<dbReference type="Proteomes" id="UP000244004">
    <property type="component" value="Unassembled WGS sequence"/>
</dbReference>
<keyword evidence="1" id="KW-0472">Membrane</keyword>
<comment type="caution">
    <text evidence="2">The sequence shown here is derived from an EMBL/GenBank/DDBJ whole genome shotgun (WGS) entry which is preliminary data.</text>
</comment>
<protein>
    <submittedName>
        <fullName evidence="2">Uncharacterized protein</fullName>
    </submittedName>
</protein>
<sequence>MAGGTFISKRLIRWGGLIRKVLPFIQSPSLVSMDTVVLFKPLLAGWIIREVMSCIIKLALILLSLLNIPQIICKIPMLQILRPD</sequence>
<keyword evidence="1" id="KW-1133">Transmembrane helix</keyword>